<dbReference type="RefSeq" id="WP_167361641.1">
    <property type="nucleotide sequence ID" value="NZ_CP104173.1"/>
</dbReference>
<protein>
    <submittedName>
        <fullName evidence="1">Uncharacterized protein</fullName>
    </submittedName>
</protein>
<reference evidence="1 2" key="1">
    <citation type="submission" date="2016-08" db="EMBL/GenBank/DDBJ databases">
        <authorList>
            <person name="Seilhamer J.J."/>
        </authorList>
    </citation>
    <scope>NUCLEOTIDE SEQUENCE [LARGE SCALE GENOMIC DNA]</scope>
    <source>
        <strain evidence="1 2">CCBAU 10071</strain>
    </source>
</reference>
<name>A0A1C3TUU9_9BRAD</name>
<dbReference type="Proteomes" id="UP000183174">
    <property type="component" value="Unassembled WGS sequence"/>
</dbReference>
<evidence type="ECO:0000313" key="2">
    <source>
        <dbReference type="Proteomes" id="UP000183174"/>
    </source>
</evidence>
<accession>A0A1C3TUU9</accession>
<dbReference type="AlphaFoldDB" id="A0A1C3TUU9"/>
<evidence type="ECO:0000313" key="1">
    <source>
        <dbReference type="EMBL" id="SCB07024.1"/>
    </source>
</evidence>
<gene>
    <name evidence="1" type="ORF">GA0061099_100145</name>
</gene>
<dbReference type="GeneID" id="93176256"/>
<sequence>MSKTASVALAPSSSLFARLMAAIDGLLLASAEISNRNGDLPRFGL</sequence>
<dbReference type="EMBL" id="FMAE01000001">
    <property type="protein sequence ID" value="SCB07024.1"/>
    <property type="molecule type" value="Genomic_DNA"/>
</dbReference>
<organism evidence="1 2">
    <name type="scientific">Bradyrhizobium yuanmingense</name>
    <dbReference type="NCBI Taxonomy" id="108015"/>
    <lineage>
        <taxon>Bacteria</taxon>
        <taxon>Pseudomonadati</taxon>
        <taxon>Pseudomonadota</taxon>
        <taxon>Alphaproteobacteria</taxon>
        <taxon>Hyphomicrobiales</taxon>
        <taxon>Nitrobacteraceae</taxon>
        <taxon>Bradyrhizobium</taxon>
    </lineage>
</organism>
<proteinExistence type="predicted"/>